<dbReference type="InterPro" id="IPR029063">
    <property type="entry name" value="SAM-dependent_MTases_sf"/>
</dbReference>
<dbReference type="InterPro" id="IPR041698">
    <property type="entry name" value="Methyltransf_25"/>
</dbReference>
<dbReference type="Proteomes" id="UP001597090">
    <property type="component" value="Unassembled WGS sequence"/>
</dbReference>
<organism evidence="2 3">
    <name type="scientific">Lysobacter koreensis</name>
    <dbReference type="NCBI Taxonomy" id="266122"/>
    <lineage>
        <taxon>Bacteria</taxon>
        <taxon>Pseudomonadati</taxon>
        <taxon>Pseudomonadota</taxon>
        <taxon>Gammaproteobacteria</taxon>
        <taxon>Lysobacterales</taxon>
        <taxon>Lysobacteraceae</taxon>
        <taxon>Lysobacter</taxon>
    </lineage>
</organism>
<feature type="domain" description="Methyltransferase" evidence="1">
    <location>
        <begin position="50"/>
        <end position="141"/>
    </location>
</feature>
<reference evidence="3" key="1">
    <citation type="journal article" date="2019" name="Int. J. Syst. Evol. Microbiol.">
        <title>The Global Catalogue of Microorganisms (GCM) 10K type strain sequencing project: providing services to taxonomists for standard genome sequencing and annotation.</title>
        <authorList>
            <consortium name="The Broad Institute Genomics Platform"/>
            <consortium name="The Broad Institute Genome Sequencing Center for Infectious Disease"/>
            <person name="Wu L."/>
            <person name="Ma J."/>
        </authorList>
    </citation>
    <scope>NUCLEOTIDE SEQUENCE [LARGE SCALE GENOMIC DNA]</scope>
    <source>
        <strain evidence="3">CCUG 55491</strain>
    </source>
</reference>
<keyword evidence="2" id="KW-0808">Transferase</keyword>
<sequence>MNHSPYRREPPYAKHLSRLIRPFPNFDFFFIKRVREKAVQALQLRPGGHVLDLGCGGGGSFPYLVKAVGSTGKVVGVDISPQSCINARHRVERNGWKNVEVIEAAAESVDLPGRYDGALMFAAADVYASESALAHIEPCLKDRARVAIFGAKLSQGLAGKLLNPFFLLMCRKLSPATPTPDPAPWALLAGRVDDLNVEELFFGSMFLASGTLKARQSGA</sequence>
<evidence type="ECO:0000313" key="3">
    <source>
        <dbReference type="Proteomes" id="UP001597090"/>
    </source>
</evidence>
<accession>A0ABW2YH77</accession>
<dbReference type="Pfam" id="PF13649">
    <property type="entry name" value="Methyltransf_25"/>
    <property type="match status" value="1"/>
</dbReference>
<keyword evidence="3" id="KW-1185">Reference proteome</keyword>
<comment type="caution">
    <text evidence="2">The sequence shown here is derived from an EMBL/GenBank/DDBJ whole genome shotgun (WGS) entry which is preliminary data.</text>
</comment>
<dbReference type="EMBL" id="JBHTIH010000002">
    <property type="protein sequence ID" value="MFD0737724.1"/>
    <property type="molecule type" value="Genomic_DNA"/>
</dbReference>
<evidence type="ECO:0000313" key="2">
    <source>
        <dbReference type="EMBL" id="MFD0737724.1"/>
    </source>
</evidence>
<dbReference type="Gene3D" id="3.40.50.150">
    <property type="entry name" value="Vaccinia Virus protein VP39"/>
    <property type="match status" value="1"/>
</dbReference>
<dbReference type="SUPFAM" id="SSF53335">
    <property type="entry name" value="S-adenosyl-L-methionine-dependent methyltransferases"/>
    <property type="match status" value="1"/>
</dbReference>
<gene>
    <name evidence="2" type="ORF">ACFQZQ_00260</name>
</gene>
<dbReference type="InterPro" id="IPR050723">
    <property type="entry name" value="CFA/CMAS"/>
</dbReference>
<dbReference type="EC" id="2.1.1.-" evidence="2"/>
<dbReference type="CDD" id="cd02440">
    <property type="entry name" value="AdoMet_MTases"/>
    <property type="match status" value="1"/>
</dbReference>
<proteinExistence type="predicted"/>
<dbReference type="PANTHER" id="PTHR43667">
    <property type="entry name" value="CYCLOPROPANE-FATTY-ACYL-PHOSPHOLIPID SYNTHASE"/>
    <property type="match status" value="1"/>
</dbReference>
<protein>
    <submittedName>
        <fullName evidence="2">SAM-dependent methyltransferase</fullName>
        <ecNumber evidence="2">2.1.1.-</ecNumber>
    </submittedName>
</protein>
<dbReference type="GO" id="GO:0032259">
    <property type="term" value="P:methylation"/>
    <property type="evidence" value="ECO:0007669"/>
    <property type="project" value="UniProtKB-KW"/>
</dbReference>
<dbReference type="GO" id="GO:0008168">
    <property type="term" value="F:methyltransferase activity"/>
    <property type="evidence" value="ECO:0007669"/>
    <property type="project" value="UniProtKB-KW"/>
</dbReference>
<name>A0ABW2YH77_9GAMM</name>
<dbReference type="RefSeq" id="WP_386810689.1">
    <property type="nucleotide sequence ID" value="NZ_JBHTIH010000002.1"/>
</dbReference>
<evidence type="ECO:0000259" key="1">
    <source>
        <dbReference type="Pfam" id="PF13649"/>
    </source>
</evidence>
<dbReference type="PANTHER" id="PTHR43667:SF2">
    <property type="entry name" value="FATTY ACID C-METHYL TRANSFERASE"/>
    <property type="match status" value="1"/>
</dbReference>
<keyword evidence="2" id="KW-0489">Methyltransferase</keyword>